<keyword evidence="4" id="KW-0524">Neurogenesis</keyword>
<feature type="domain" description="Homeobox" evidence="16">
    <location>
        <begin position="94"/>
        <end position="154"/>
    </location>
</feature>
<dbReference type="InterPro" id="IPR009057">
    <property type="entry name" value="Homeodomain-like_sf"/>
</dbReference>
<keyword evidence="11 13" id="KW-0539">Nucleus</keyword>
<dbReference type="InterPro" id="IPR051306">
    <property type="entry name" value="Homeobox_regulator"/>
</dbReference>
<reference evidence="17" key="1">
    <citation type="submission" date="2022-02" db="EMBL/GenBank/DDBJ databases">
        <title>Atlantic sturgeon de novo genome assembly.</title>
        <authorList>
            <person name="Stock M."/>
            <person name="Klopp C."/>
            <person name="Guiguen Y."/>
            <person name="Cabau C."/>
            <person name="Parinello H."/>
            <person name="Santidrian Yebra-Pimentel E."/>
            <person name="Kuhl H."/>
            <person name="Dirks R.P."/>
            <person name="Guessner J."/>
            <person name="Wuertz S."/>
            <person name="Du K."/>
            <person name="Schartl M."/>
        </authorList>
    </citation>
    <scope>NUCLEOTIDE SEQUENCE</scope>
    <source>
        <strain evidence="17">STURGEONOMICS-FGT-2020</strain>
        <tissue evidence="17">Whole blood</tissue>
    </source>
</reference>
<evidence type="ECO:0000256" key="6">
    <source>
        <dbReference type="ARBA" id="ARBA00023125"/>
    </source>
</evidence>
<dbReference type="GO" id="GO:0000981">
    <property type="term" value="F:DNA-binding transcription factor activity, RNA polymerase II-specific"/>
    <property type="evidence" value="ECO:0007669"/>
    <property type="project" value="TreeGrafter"/>
</dbReference>
<evidence type="ECO:0000256" key="13">
    <source>
        <dbReference type="PROSITE-ProRule" id="PRU00108"/>
    </source>
</evidence>
<keyword evidence="6 13" id="KW-0238">DNA-binding</keyword>
<accession>A0AAD8CN91</accession>
<feature type="DNA-binding region" description="Homeobox" evidence="13">
    <location>
        <begin position="96"/>
        <end position="155"/>
    </location>
</feature>
<keyword evidence="5" id="KW-0805">Transcription regulation</keyword>
<dbReference type="InterPro" id="IPR001356">
    <property type="entry name" value="HD"/>
</dbReference>
<evidence type="ECO:0000256" key="12">
    <source>
        <dbReference type="ARBA" id="ARBA00072613"/>
    </source>
</evidence>
<evidence type="ECO:0000256" key="15">
    <source>
        <dbReference type="SAM" id="MobiDB-lite"/>
    </source>
</evidence>
<evidence type="ECO:0000256" key="14">
    <source>
        <dbReference type="RuleBase" id="RU000682"/>
    </source>
</evidence>
<keyword evidence="18" id="KW-1185">Reference proteome</keyword>
<organism evidence="17 18">
    <name type="scientific">Acipenser oxyrinchus oxyrinchus</name>
    <dbReference type="NCBI Taxonomy" id="40147"/>
    <lineage>
        <taxon>Eukaryota</taxon>
        <taxon>Metazoa</taxon>
        <taxon>Chordata</taxon>
        <taxon>Craniata</taxon>
        <taxon>Vertebrata</taxon>
        <taxon>Euteleostomi</taxon>
        <taxon>Actinopterygii</taxon>
        <taxon>Chondrostei</taxon>
        <taxon>Acipenseriformes</taxon>
        <taxon>Acipenseridae</taxon>
        <taxon>Acipenser</taxon>
    </lineage>
</organism>
<comment type="caution">
    <text evidence="17">The sequence shown here is derived from an EMBL/GenBank/DDBJ whole genome shotgun (WGS) entry which is preliminary data.</text>
</comment>
<evidence type="ECO:0000256" key="9">
    <source>
        <dbReference type="ARBA" id="ARBA00023163"/>
    </source>
</evidence>
<keyword evidence="10" id="KW-0306">Gastrulation</keyword>
<dbReference type="Gene3D" id="1.10.10.60">
    <property type="entry name" value="Homeodomain-like"/>
    <property type="match status" value="1"/>
</dbReference>
<name>A0AAD8CN91_ACIOX</name>
<dbReference type="GO" id="GO:0007399">
    <property type="term" value="P:nervous system development"/>
    <property type="evidence" value="ECO:0007669"/>
    <property type="project" value="UniProtKB-KW"/>
</dbReference>
<proteinExistence type="predicted"/>
<evidence type="ECO:0000256" key="1">
    <source>
        <dbReference type="ARBA" id="ARBA00004123"/>
    </source>
</evidence>
<dbReference type="SMART" id="SM00389">
    <property type="entry name" value="HOX"/>
    <property type="match status" value="1"/>
</dbReference>
<evidence type="ECO:0000313" key="17">
    <source>
        <dbReference type="EMBL" id="KAK1153307.1"/>
    </source>
</evidence>
<evidence type="ECO:0000259" key="16">
    <source>
        <dbReference type="PROSITE" id="PS50071"/>
    </source>
</evidence>
<feature type="region of interest" description="Disordered" evidence="15">
    <location>
        <begin position="203"/>
        <end position="227"/>
    </location>
</feature>
<protein>
    <recommendedName>
        <fullName evidence="12">Homeobox protein siamois</fullName>
    </recommendedName>
</protein>
<dbReference type="AlphaFoldDB" id="A0AAD8CN91"/>
<keyword evidence="7 13" id="KW-0371">Homeobox</keyword>
<dbReference type="PANTHER" id="PTHR46123">
    <property type="entry name" value="MIX-TYPE HOMEOBOX GENE 1-RELATED"/>
    <property type="match status" value="1"/>
</dbReference>
<dbReference type="GO" id="GO:0000977">
    <property type="term" value="F:RNA polymerase II transcription regulatory region sequence-specific DNA binding"/>
    <property type="evidence" value="ECO:0007669"/>
    <property type="project" value="TreeGrafter"/>
</dbReference>
<evidence type="ECO:0000256" key="10">
    <source>
        <dbReference type="ARBA" id="ARBA00023218"/>
    </source>
</evidence>
<feature type="compositionally biased region" description="Polar residues" evidence="15">
    <location>
        <begin position="154"/>
        <end position="164"/>
    </location>
</feature>
<evidence type="ECO:0000256" key="5">
    <source>
        <dbReference type="ARBA" id="ARBA00023015"/>
    </source>
</evidence>
<dbReference type="EMBL" id="JAGXEW010000042">
    <property type="protein sequence ID" value="KAK1153307.1"/>
    <property type="molecule type" value="Genomic_DNA"/>
</dbReference>
<evidence type="ECO:0000256" key="4">
    <source>
        <dbReference type="ARBA" id="ARBA00022902"/>
    </source>
</evidence>
<dbReference type="Proteomes" id="UP001230051">
    <property type="component" value="Unassembled WGS sequence"/>
</dbReference>
<evidence type="ECO:0000313" key="18">
    <source>
        <dbReference type="Proteomes" id="UP001230051"/>
    </source>
</evidence>
<keyword evidence="3" id="KW-0221">Differentiation</keyword>
<keyword evidence="9" id="KW-0804">Transcription</keyword>
<comment type="subcellular location">
    <subcellularLocation>
        <location evidence="1 13 14">Nucleus</location>
    </subcellularLocation>
</comment>
<dbReference type="FunFam" id="1.10.10.60:FF:000499">
    <property type="entry name" value="Siamois homeodomain 1"/>
    <property type="match status" value="1"/>
</dbReference>
<dbReference type="SUPFAM" id="SSF46689">
    <property type="entry name" value="Homeodomain-like"/>
    <property type="match status" value="1"/>
</dbReference>
<dbReference type="GO" id="GO:0005634">
    <property type="term" value="C:nucleus"/>
    <property type="evidence" value="ECO:0007669"/>
    <property type="project" value="UniProtKB-SubCell"/>
</dbReference>
<evidence type="ECO:0000256" key="11">
    <source>
        <dbReference type="ARBA" id="ARBA00023242"/>
    </source>
</evidence>
<evidence type="ECO:0000256" key="3">
    <source>
        <dbReference type="ARBA" id="ARBA00022782"/>
    </source>
</evidence>
<keyword evidence="8" id="KW-0010">Activator</keyword>
<dbReference type="GO" id="GO:0030154">
    <property type="term" value="P:cell differentiation"/>
    <property type="evidence" value="ECO:0007669"/>
    <property type="project" value="UniProtKB-KW"/>
</dbReference>
<dbReference type="CDD" id="cd00086">
    <property type="entry name" value="homeodomain"/>
    <property type="match status" value="1"/>
</dbReference>
<sequence>MDLDREMEEFLGMVLSLEDDYNAGVSYPAFRGVSELGTEEGETRSPLTSCKQSRGTLVAGPSLDHWNANSEPGSTLWNASAGFGATPVCRFQSGRRKRKKTVFSKEQTKFLRSAFEKDPYPDYKKRSQLSESTGIAESRVQVWFQNRRARHLPKTSQRSATQPWSPRRAPLGPLRVFQTTDALRGSRPGSECDGRVASQYYQTSLNTETPRDPDSLAQGIPFQYWNR</sequence>
<evidence type="ECO:0000256" key="2">
    <source>
        <dbReference type="ARBA" id="ARBA00022473"/>
    </source>
</evidence>
<dbReference type="PANTHER" id="PTHR46123:SF4">
    <property type="entry name" value="MIX-TYPE HOMEOBOX GENE 1-RELATED"/>
    <property type="match status" value="1"/>
</dbReference>
<dbReference type="GO" id="GO:0007369">
    <property type="term" value="P:gastrulation"/>
    <property type="evidence" value="ECO:0007669"/>
    <property type="project" value="UniProtKB-KW"/>
</dbReference>
<evidence type="ECO:0000256" key="8">
    <source>
        <dbReference type="ARBA" id="ARBA00023159"/>
    </source>
</evidence>
<dbReference type="PROSITE" id="PS50071">
    <property type="entry name" value="HOMEOBOX_2"/>
    <property type="match status" value="1"/>
</dbReference>
<feature type="region of interest" description="Disordered" evidence="15">
    <location>
        <begin position="150"/>
        <end position="171"/>
    </location>
</feature>
<gene>
    <name evidence="17" type="primary">siamois</name>
    <name evidence="17" type="ORF">AOXY_G30216</name>
</gene>
<dbReference type="Pfam" id="PF00046">
    <property type="entry name" value="Homeodomain"/>
    <property type="match status" value="1"/>
</dbReference>
<keyword evidence="2" id="KW-0217">Developmental protein</keyword>
<evidence type="ECO:0000256" key="7">
    <source>
        <dbReference type="ARBA" id="ARBA00023155"/>
    </source>
</evidence>